<dbReference type="SMART" id="SM00287">
    <property type="entry name" value="SH3b"/>
    <property type="match status" value="1"/>
</dbReference>
<dbReference type="AlphaFoldDB" id="A0A1E3A002"/>
<keyword evidence="3" id="KW-0732">Signal</keyword>
<proteinExistence type="predicted"/>
<reference evidence="5 6" key="1">
    <citation type="submission" date="2016-07" db="EMBL/GenBank/DDBJ databases">
        <title>Characterization of isolates of Eisenbergiella tayi derived from blood cultures, using whole genome sequencing.</title>
        <authorList>
            <person name="Burdz T."/>
            <person name="Wiebe D."/>
            <person name="Huynh C."/>
            <person name="Bernard K."/>
        </authorList>
    </citation>
    <scope>NUCLEOTIDE SEQUENCE [LARGE SCALE GENOMIC DNA]</scope>
    <source>
        <strain evidence="5 6">NML 110608</strain>
    </source>
</reference>
<feature type="region of interest" description="Disordered" evidence="1">
    <location>
        <begin position="161"/>
        <end position="204"/>
    </location>
</feature>
<feature type="compositionally biased region" description="Basic residues" evidence="1">
    <location>
        <begin position="367"/>
        <end position="379"/>
    </location>
</feature>
<keyword evidence="2" id="KW-0472">Membrane</keyword>
<feature type="region of interest" description="Disordered" evidence="1">
    <location>
        <begin position="44"/>
        <end position="66"/>
    </location>
</feature>
<dbReference type="Proteomes" id="UP000094067">
    <property type="component" value="Unassembled WGS sequence"/>
</dbReference>
<dbReference type="Pfam" id="PF08239">
    <property type="entry name" value="SH3_3"/>
    <property type="match status" value="1"/>
</dbReference>
<feature type="region of interest" description="Disordered" evidence="1">
    <location>
        <begin position="274"/>
        <end position="393"/>
    </location>
</feature>
<feature type="compositionally biased region" description="Low complexity" evidence="1">
    <location>
        <begin position="44"/>
        <end position="56"/>
    </location>
</feature>
<feature type="compositionally biased region" description="Basic residues" evidence="1">
    <location>
        <begin position="312"/>
        <end position="330"/>
    </location>
</feature>
<dbReference type="InterPro" id="IPR003646">
    <property type="entry name" value="SH3-like_bac-type"/>
</dbReference>
<dbReference type="PATRIC" id="fig|1432052.4.peg.6727"/>
<evidence type="ECO:0000259" key="4">
    <source>
        <dbReference type="PROSITE" id="PS51781"/>
    </source>
</evidence>
<evidence type="ECO:0000256" key="1">
    <source>
        <dbReference type="SAM" id="MobiDB-lite"/>
    </source>
</evidence>
<accession>A0A1E3A002</accession>
<gene>
    <name evidence="5" type="ORF">BEI61_06074</name>
</gene>
<protein>
    <submittedName>
        <fullName evidence="5">Bacterial SH3 domain protein</fullName>
    </submittedName>
</protein>
<feature type="compositionally biased region" description="Basic and acidic residues" evidence="1">
    <location>
        <begin position="354"/>
        <end position="366"/>
    </location>
</feature>
<sequence>MNRIKKISTGFLLRITAVMAAIIFCAALPGQTALTGYAANTLGSQGSQGSSSNEGNGDAGGADGAEVNIDDEEVNNIINENSEEGINGSTASKIKIIAASARVRSEASTSSSVVGSLSSGDVMDVTGETTGSDGKVWYQITGEKDGKAINGYVREDTLEVTETAQPEAPAETPEETPSEAPSDTAPSTNDYDVSYADDGTGNNDWYLNDNVKGTRYKISDLLGAAQTNENNIDTMEKQTGSLRLIIIILAVIIGLLVIVVTVMIFKLKAAYEDGYDEYGDDDDEEDDEDMDDEDEDDEDMDDDEDDDDYVPRRSRGGRGSRNKKKPARRSRYYEEDDEDEDDEDMDEDEDEDDMYSREVSYDEPPRKSSRSSGKSRKSQNYKPRDFLDVDEDDDLDFEFLDLK</sequence>
<feature type="transmembrane region" description="Helical" evidence="2">
    <location>
        <begin position="12"/>
        <end position="30"/>
    </location>
</feature>
<evidence type="ECO:0000313" key="6">
    <source>
        <dbReference type="Proteomes" id="UP000094067"/>
    </source>
</evidence>
<dbReference type="EMBL" id="MCGH01000005">
    <property type="protein sequence ID" value="ODM02075.1"/>
    <property type="molecule type" value="Genomic_DNA"/>
</dbReference>
<feature type="transmembrane region" description="Helical" evidence="2">
    <location>
        <begin position="244"/>
        <end position="265"/>
    </location>
</feature>
<evidence type="ECO:0000313" key="5">
    <source>
        <dbReference type="EMBL" id="ODM02075.1"/>
    </source>
</evidence>
<name>A0A1E3A002_9FIRM</name>
<dbReference type="PROSITE" id="PS51781">
    <property type="entry name" value="SH3B"/>
    <property type="match status" value="1"/>
</dbReference>
<feature type="signal peptide" evidence="3">
    <location>
        <begin position="1"/>
        <end position="20"/>
    </location>
</feature>
<feature type="compositionally biased region" description="Acidic residues" evidence="1">
    <location>
        <begin position="334"/>
        <end position="353"/>
    </location>
</feature>
<feature type="compositionally biased region" description="Low complexity" evidence="1">
    <location>
        <begin position="161"/>
        <end position="171"/>
    </location>
</feature>
<feature type="compositionally biased region" description="Acidic residues" evidence="1">
    <location>
        <begin position="274"/>
        <end position="308"/>
    </location>
</feature>
<dbReference type="Gene3D" id="2.30.30.40">
    <property type="entry name" value="SH3 Domains"/>
    <property type="match status" value="1"/>
</dbReference>
<feature type="domain" description="SH3b" evidence="4">
    <location>
        <begin position="89"/>
        <end position="162"/>
    </location>
</feature>
<keyword evidence="2" id="KW-0812">Transmembrane</keyword>
<evidence type="ECO:0000256" key="2">
    <source>
        <dbReference type="SAM" id="Phobius"/>
    </source>
</evidence>
<feature type="chain" id="PRO_5009122583" evidence="3">
    <location>
        <begin position="21"/>
        <end position="403"/>
    </location>
</feature>
<organism evidence="5 6">
    <name type="scientific">Eisenbergiella tayi</name>
    <dbReference type="NCBI Taxonomy" id="1432052"/>
    <lineage>
        <taxon>Bacteria</taxon>
        <taxon>Bacillati</taxon>
        <taxon>Bacillota</taxon>
        <taxon>Clostridia</taxon>
        <taxon>Lachnospirales</taxon>
        <taxon>Lachnospiraceae</taxon>
        <taxon>Eisenbergiella</taxon>
    </lineage>
</organism>
<dbReference type="RefSeq" id="WP_069155285.1">
    <property type="nucleotide sequence ID" value="NZ_MCGH01000005.1"/>
</dbReference>
<evidence type="ECO:0000256" key="3">
    <source>
        <dbReference type="SAM" id="SignalP"/>
    </source>
</evidence>
<comment type="caution">
    <text evidence="5">The sequence shown here is derived from an EMBL/GenBank/DDBJ whole genome shotgun (WGS) entry which is preliminary data.</text>
</comment>
<keyword evidence="2" id="KW-1133">Transmembrane helix</keyword>